<dbReference type="AlphaFoldDB" id="A0A445FJN5"/>
<name>A0A445FJN5_GLYSO</name>
<dbReference type="Proteomes" id="UP000289340">
    <property type="component" value="Chromosome 19"/>
</dbReference>
<evidence type="ECO:0000256" key="1">
    <source>
        <dbReference type="SAM" id="MobiDB-lite"/>
    </source>
</evidence>
<organism evidence="2 3">
    <name type="scientific">Glycine soja</name>
    <name type="common">Wild soybean</name>
    <dbReference type="NCBI Taxonomy" id="3848"/>
    <lineage>
        <taxon>Eukaryota</taxon>
        <taxon>Viridiplantae</taxon>
        <taxon>Streptophyta</taxon>
        <taxon>Embryophyta</taxon>
        <taxon>Tracheophyta</taxon>
        <taxon>Spermatophyta</taxon>
        <taxon>Magnoliopsida</taxon>
        <taxon>eudicotyledons</taxon>
        <taxon>Gunneridae</taxon>
        <taxon>Pentapetalae</taxon>
        <taxon>rosids</taxon>
        <taxon>fabids</taxon>
        <taxon>Fabales</taxon>
        <taxon>Fabaceae</taxon>
        <taxon>Papilionoideae</taxon>
        <taxon>50 kb inversion clade</taxon>
        <taxon>NPAAA clade</taxon>
        <taxon>indigoferoid/millettioid clade</taxon>
        <taxon>Phaseoleae</taxon>
        <taxon>Glycine</taxon>
        <taxon>Glycine subgen. Soja</taxon>
    </lineage>
</organism>
<gene>
    <name evidence="2" type="ORF">D0Y65_052182</name>
</gene>
<evidence type="ECO:0000313" key="2">
    <source>
        <dbReference type="EMBL" id="RZB49075.1"/>
    </source>
</evidence>
<reference evidence="2 3" key="1">
    <citation type="submission" date="2018-09" db="EMBL/GenBank/DDBJ databases">
        <title>A high-quality reference genome of wild soybean provides a powerful tool to mine soybean genomes.</title>
        <authorList>
            <person name="Xie M."/>
            <person name="Chung C.Y.L."/>
            <person name="Li M.-W."/>
            <person name="Wong F.-L."/>
            <person name="Chan T.-F."/>
            <person name="Lam H.-M."/>
        </authorList>
    </citation>
    <scope>NUCLEOTIDE SEQUENCE [LARGE SCALE GENOMIC DNA]</scope>
    <source>
        <strain evidence="3">cv. W05</strain>
        <tissue evidence="2">Hypocotyl of etiolated seedlings</tissue>
    </source>
</reference>
<feature type="compositionally biased region" description="Polar residues" evidence="1">
    <location>
        <begin position="84"/>
        <end position="96"/>
    </location>
</feature>
<dbReference type="EMBL" id="QZWG01000019">
    <property type="protein sequence ID" value="RZB49075.1"/>
    <property type="molecule type" value="Genomic_DNA"/>
</dbReference>
<comment type="caution">
    <text evidence="2">The sequence shown here is derived from an EMBL/GenBank/DDBJ whole genome shotgun (WGS) entry which is preliminary data.</text>
</comment>
<dbReference type="InterPro" id="IPR008480">
    <property type="entry name" value="DUF761_pln"/>
</dbReference>
<proteinExistence type="predicted"/>
<keyword evidence="3" id="KW-1185">Reference proteome</keyword>
<accession>A0A445FJN5</accession>
<dbReference type="PANTHER" id="PTHR36378:SF1">
    <property type="entry name" value="COTTON FIBER PROTEIN"/>
    <property type="match status" value="1"/>
</dbReference>
<evidence type="ECO:0000313" key="3">
    <source>
        <dbReference type="Proteomes" id="UP000289340"/>
    </source>
</evidence>
<sequence length="223" mass="25439">MSSIMETQPECAVINIPNIKTEQHVSVSPKKKNGGGMRFLRVALFKMRGRSAKPTALQVDNNEDGERSKSTWGKFVGSMRPLHLQSTQSPRSSPDSPSEYKSDCGGYVSDFGAEEEPYSPSPPSSRYASAVGLNELVQNDEENEKQEVIVEDYEQHVDGDGDEMIDAKAEDFIAQFYQEMKLQRLDSVDRRYVERSQRRQDRYYFCLMRNRNMKMAWAKVEGS</sequence>
<dbReference type="Pfam" id="PF05553">
    <property type="entry name" value="DUF761"/>
    <property type="match status" value="1"/>
</dbReference>
<dbReference type="PANTHER" id="PTHR36378">
    <property type="entry name" value="COTTON FIBER PROTEIN"/>
    <property type="match status" value="1"/>
</dbReference>
<protein>
    <submittedName>
        <fullName evidence="2">Uncharacterized protein</fullName>
    </submittedName>
</protein>
<feature type="region of interest" description="Disordered" evidence="1">
    <location>
        <begin position="53"/>
        <end position="106"/>
    </location>
</feature>